<feature type="binding site" evidence="4">
    <location>
        <position position="182"/>
    </location>
    <ligand>
        <name>S-adenosyl-L-methionine</name>
        <dbReference type="ChEBI" id="CHEBI:59789"/>
    </ligand>
</feature>
<comment type="catalytic activity">
    <reaction evidence="4">
        <text>L-glutaminyl-[peptide chain release factor] + S-adenosyl-L-methionine = N(5)-methyl-L-glutaminyl-[peptide chain release factor] + S-adenosyl-L-homocysteine + H(+)</text>
        <dbReference type="Rhea" id="RHEA:42896"/>
        <dbReference type="Rhea" id="RHEA-COMP:10271"/>
        <dbReference type="Rhea" id="RHEA-COMP:10272"/>
        <dbReference type="ChEBI" id="CHEBI:15378"/>
        <dbReference type="ChEBI" id="CHEBI:30011"/>
        <dbReference type="ChEBI" id="CHEBI:57856"/>
        <dbReference type="ChEBI" id="CHEBI:59789"/>
        <dbReference type="ChEBI" id="CHEBI:61891"/>
        <dbReference type="EC" id="2.1.1.297"/>
    </reaction>
</comment>
<dbReference type="Proteomes" id="UP000032633">
    <property type="component" value="Chromosome"/>
</dbReference>
<dbReference type="NCBIfam" id="TIGR00536">
    <property type="entry name" value="hemK_fam"/>
    <property type="match status" value="1"/>
</dbReference>
<reference evidence="8" key="2">
    <citation type="submission" date="2015-03" db="EMBL/GenBank/DDBJ databases">
        <title>Genome sequence of Paenibacillus beijingensis strain DSM 24997T.</title>
        <authorList>
            <person name="Kwak Y."/>
            <person name="Shin J.-H."/>
        </authorList>
    </citation>
    <scope>NUCLEOTIDE SEQUENCE [LARGE SCALE GENOMIC DNA]</scope>
    <source>
        <strain evidence="8">DSM 24997</strain>
    </source>
</reference>
<comment type="function">
    <text evidence="4">Methylates the class 1 translation termination release factors RF1/PrfA and RF2/PrfB on the glutamine residue of the universally conserved GGQ motif.</text>
</comment>
<dbReference type="EMBL" id="CP011058">
    <property type="protein sequence ID" value="AJY74582.1"/>
    <property type="molecule type" value="Genomic_DNA"/>
</dbReference>
<dbReference type="OrthoDB" id="9800643at2"/>
<dbReference type="InterPro" id="IPR019874">
    <property type="entry name" value="RF_methyltr_PrmC"/>
</dbReference>
<feature type="domain" description="Release factor glutamine methyltransferase N-terminal" evidence="6">
    <location>
        <begin position="22"/>
        <end position="92"/>
    </location>
</feature>
<keyword evidence="1 4" id="KW-0489">Methyltransferase</keyword>
<keyword evidence="8" id="KW-1185">Reference proteome</keyword>
<dbReference type="NCBIfam" id="TIGR03534">
    <property type="entry name" value="RF_mod_PrmC"/>
    <property type="match status" value="1"/>
</dbReference>
<dbReference type="InterPro" id="IPR040758">
    <property type="entry name" value="PrmC_N"/>
</dbReference>
<dbReference type="CDD" id="cd02440">
    <property type="entry name" value="AdoMet_MTases"/>
    <property type="match status" value="1"/>
</dbReference>
<dbReference type="PANTHER" id="PTHR18895">
    <property type="entry name" value="HEMK METHYLTRANSFERASE"/>
    <property type="match status" value="1"/>
</dbReference>
<dbReference type="Pfam" id="PF13847">
    <property type="entry name" value="Methyltransf_31"/>
    <property type="match status" value="1"/>
</dbReference>
<feature type="binding site" evidence="4">
    <location>
        <begin position="159"/>
        <end position="163"/>
    </location>
    <ligand>
        <name>S-adenosyl-L-methionine</name>
        <dbReference type="ChEBI" id="CHEBI:59789"/>
    </ligand>
</feature>
<gene>
    <name evidence="4" type="primary">prmC</name>
    <name evidence="7" type="ORF">VN24_08355</name>
</gene>
<sequence>MKHDNGIPAHRFKVRPDWTIGEACVQASSFLAAHGVEEARSNAELLLLHALGLNRAALLRDWREPVPQQRIDAWETAVERKAAGEPAQYIIGEQWFFGRPFTVTPAVLIPRPETELLVEAVLETADRLWPQASGLQTEPGGSLVGRPLESGRPTVLDVGTGSGAIALTLAAERPRWRVVASDISPDALAVSGGNADRLGVDGRVSFVQGDLLEPFLQGEGESGFSHGPAPYADGWRGAHIDVLVSNPPYIPQSDLAGLQREVREFEPHLALDGGEDGLAPYRKMLEQLPLLAAVPRIVAFELGMGQAREVAEMLRSYGAWEDIRIVTDYGGIERHVIASG</sequence>
<dbReference type="InterPro" id="IPR004556">
    <property type="entry name" value="HemK-like"/>
</dbReference>
<dbReference type="PANTHER" id="PTHR18895:SF74">
    <property type="entry name" value="MTRF1L RELEASE FACTOR GLUTAMINE METHYLTRANSFERASE"/>
    <property type="match status" value="1"/>
</dbReference>
<dbReference type="AlphaFoldDB" id="A0A0D5NHX4"/>
<organism evidence="7 8">
    <name type="scientific">Paenibacillus beijingensis</name>
    <dbReference type="NCBI Taxonomy" id="1126833"/>
    <lineage>
        <taxon>Bacteria</taxon>
        <taxon>Bacillati</taxon>
        <taxon>Bacillota</taxon>
        <taxon>Bacilli</taxon>
        <taxon>Bacillales</taxon>
        <taxon>Paenibacillaceae</taxon>
        <taxon>Paenibacillus</taxon>
    </lineage>
</organism>
<dbReference type="InterPro" id="IPR025714">
    <property type="entry name" value="Methyltranfer_dom"/>
</dbReference>
<dbReference type="PATRIC" id="fig|1126833.4.peg.1842"/>
<dbReference type="HAMAP" id="MF_02126">
    <property type="entry name" value="RF_methyltr_PrmC"/>
    <property type="match status" value="1"/>
</dbReference>
<protein>
    <recommendedName>
        <fullName evidence="4">Release factor glutamine methyltransferase</fullName>
        <shortName evidence="4">RF MTase</shortName>
        <ecNumber evidence="4">2.1.1.297</ecNumber>
    </recommendedName>
    <alternativeName>
        <fullName evidence="4">N5-glutamine methyltransferase PrmC</fullName>
    </alternativeName>
    <alternativeName>
        <fullName evidence="4">Protein-(glutamine-N5) MTase PrmC</fullName>
    </alternativeName>
    <alternativeName>
        <fullName evidence="4">Protein-glutamine N-methyltransferase PrmC</fullName>
    </alternativeName>
</protein>
<evidence type="ECO:0000313" key="8">
    <source>
        <dbReference type="Proteomes" id="UP000032633"/>
    </source>
</evidence>
<dbReference type="GO" id="GO:0102559">
    <property type="term" value="F:peptide chain release factor N(5)-glutamine methyltransferase activity"/>
    <property type="evidence" value="ECO:0007669"/>
    <property type="project" value="UniProtKB-EC"/>
</dbReference>
<dbReference type="GO" id="GO:0003676">
    <property type="term" value="F:nucleic acid binding"/>
    <property type="evidence" value="ECO:0007669"/>
    <property type="project" value="InterPro"/>
</dbReference>
<feature type="binding site" evidence="4">
    <location>
        <begin position="246"/>
        <end position="249"/>
    </location>
    <ligand>
        <name>substrate</name>
    </ligand>
</feature>
<evidence type="ECO:0000259" key="5">
    <source>
        <dbReference type="Pfam" id="PF13847"/>
    </source>
</evidence>
<keyword evidence="3 4" id="KW-0949">S-adenosyl-L-methionine</keyword>
<dbReference type="Gene3D" id="3.40.50.150">
    <property type="entry name" value="Vaccinia Virus protein VP39"/>
    <property type="match status" value="1"/>
</dbReference>
<dbReference type="PROSITE" id="PS00092">
    <property type="entry name" value="N6_MTASE"/>
    <property type="match status" value="1"/>
</dbReference>
<dbReference type="STRING" id="1126833.VN24_08355"/>
<dbReference type="KEGG" id="pbj:VN24_08355"/>
<dbReference type="RefSeq" id="WP_045670015.1">
    <property type="nucleotide sequence ID" value="NZ_CP011058.1"/>
</dbReference>
<comment type="caution">
    <text evidence="4">Lacks conserved residue(s) required for the propagation of feature annotation.</text>
</comment>
<dbReference type="EC" id="2.1.1.297" evidence="4"/>
<proteinExistence type="inferred from homology"/>
<accession>A0A0D5NHX4</accession>
<evidence type="ECO:0000256" key="3">
    <source>
        <dbReference type="ARBA" id="ARBA00022691"/>
    </source>
</evidence>
<evidence type="ECO:0000256" key="1">
    <source>
        <dbReference type="ARBA" id="ARBA00022603"/>
    </source>
</evidence>
<dbReference type="SUPFAM" id="SSF53335">
    <property type="entry name" value="S-adenosyl-L-methionine-dependent methyltransferases"/>
    <property type="match status" value="1"/>
</dbReference>
<dbReference type="Pfam" id="PF17827">
    <property type="entry name" value="PrmC_N"/>
    <property type="match status" value="1"/>
</dbReference>
<feature type="binding site" evidence="4">
    <location>
        <position position="246"/>
    </location>
    <ligand>
        <name>S-adenosyl-L-methionine</name>
        <dbReference type="ChEBI" id="CHEBI:59789"/>
    </ligand>
</feature>
<dbReference type="InterPro" id="IPR050320">
    <property type="entry name" value="N5-glutamine_MTase"/>
</dbReference>
<evidence type="ECO:0000256" key="2">
    <source>
        <dbReference type="ARBA" id="ARBA00022679"/>
    </source>
</evidence>
<evidence type="ECO:0000256" key="4">
    <source>
        <dbReference type="HAMAP-Rule" id="MF_02126"/>
    </source>
</evidence>
<dbReference type="GO" id="GO:0032259">
    <property type="term" value="P:methylation"/>
    <property type="evidence" value="ECO:0007669"/>
    <property type="project" value="UniProtKB-KW"/>
</dbReference>
<feature type="domain" description="Methyltransferase" evidence="5">
    <location>
        <begin position="154"/>
        <end position="213"/>
    </location>
</feature>
<evidence type="ECO:0000259" key="6">
    <source>
        <dbReference type="Pfam" id="PF17827"/>
    </source>
</evidence>
<name>A0A0D5NHX4_9BACL</name>
<reference evidence="7 8" key="1">
    <citation type="journal article" date="2015" name="J. Biotechnol.">
        <title>Complete genome sequence of Paenibacillus beijingensis 7188(T) (=DSM 24997(T)), a novel rhizobacterium from jujube garden soil.</title>
        <authorList>
            <person name="Kwak Y."/>
            <person name="Shin J.H."/>
        </authorList>
    </citation>
    <scope>NUCLEOTIDE SEQUENCE [LARGE SCALE GENOMIC DNA]</scope>
    <source>
        <strain evidence="7 8">DSM 24997</strain>
    </source>
</reference>
<comment type="similarity">
    <text evidence="4">Belongs to the protein N5-glutamine methyltransferase family. PrmC subfamily.</text>
</comment>
<dbReference type="Gene3D" id="1.10.8.10">
    <property type="entry name" value="DNA helicase RuvA subunit, C-terminal domain"/>
    <property type="match status" value="1"/>
</dbReference>
<dbReference type="InterPro" id="IPR002052">
    <property type="entry name" value="DNA_methylase_N6_adenine_CS"/>
</dbReference>
<dbReference type="InterPro" id="IPR029063">
    <property type="entry name" value="SAM-dependent_MTases_sf"/>
</dbReference>
<keyword evidence="2 4" id="KW-0808">Transferase</keyword>
<evidence type="ECO:0000313" key="7">
    <source>
        <dbReference type="EMBL" id="AJY74582.1"/>
    </source>
</evidence>
<dbReference type="HOGENOM" id="CLU_018398_3_1_9"/>